<dbReference type="SUPFAM" id="SSF51905">
    <property type="entry name" value="FAD/NAD(P)-binding domain"/>
    <property type="match status" value="1"/>
</dbReference>
<dbReference type="Pfam" id="PF12831">
    <property type="entry name" value="FAD_oxidored"/>
    <property type="match status" value="1"/>
</dbReference>
<sequence>MHDRNVTYDVVVVGGGSAGVAAAVGAARMGASTLLLEKNPYFGGAATHSSVLTYCGFFAQQDPLLQVVGGVGNELLERLRRYGVYREPYRNPRTGNVIVPLDSELTKLALDDLVLQHRVTPLLHCQVIEVERSGDCVSTVIGYDHAGKLRISAQAFVDASGDADLSALSGAEVVQGSPEGMVQASTLVMRIGGVHPSVSLDKSIFEQAIQKAKQEGYHHLSKERGMLLRLPKSGDVLAMFADEDVDALQSAQLTKAEISARKQAWEYMDVFCKYIPGFENAYLVQTGPAMGVRETRHVLGNYILSGEDVVNGIRHDDAVARGGWPIEIHRPGKPAEYLSIKNQAYYDIPLRSLTVRGFKNLWCAGRIISCDALAFASVRVMGTAFATGHAAGVAAAYYAATKKYDVTAIRQELIQQGASI</sequence>
<keyword evidence="7" id="KW-1185">Reference proteome</keyword>
<gene>
    <name evidence="6" type="ORF">SAMN05443507_12238</name>
</gene>
<evidence type="ECO:0000256" key="5">
    <source>
        <dbReference type="ARBA" id="ARBA00023014"/>
    </source>
</evidence>
<protein>
    <submittedName>
        <fullName evidence="6">FAD dependent oxidoreductase</fullName>
    </submittedName>
</protein>
<keyword evidence="4" id="KW-0408">Iron</keyword>
<dbReference type="PANTHER" id="PTHR43498">
    <property type="entry name" value="FERREDOXIN:COB-COM HETERODISULFIDE REDUCTASE SUBUNIT A"/>
    <property type="match status" value="1"/>
</dbReference>
<dbReference type="PRINTS" id="PR00469">
    <property type="entry name" value="PNDRDTASEII"/>
</dbReference>
<dbReference type="OrthoDB" id="9777740at2"/>
<proteinExistence type="predicted"/>
<keyword evidence="2" id="KW-0479">Metal-binding</keyword>
<dbReference type="InterPro" id="IPR036188">
    <property type="entry name" value="FAD/NAD-bd_sf"/>
</dbReference>
<evidence type="ECO:0000256" key="2">
    <source>
        <dbReference type="ARBA" id="ARBA00022723"/>
    </source>
</evidence>
<reference evidence="7" key="1">
    <citation type="submission" date="2016-11" db="EMBL/GenBank/DDBJ databases">
        <authorList>
            <person name="Varghese N."/>
            <person name="Submissions S."/>
        </authorList>
    </citation>
    <scope>NUCLEOTIDE SEQUENCE [LARGE SCALE GENOMIC DNA]</scope>
    <source>
        <strain evidence="7">USBA-503</strain>
    </source>
</reference>
<keyword evidence="5" id="KW-0411">Iron-sulfur</keyword>
<evidence type="ECO:0000313" key="6">
    <source>
        <dbReference type="EMBL" id="SHK77831.1"/>
    </source>
</evidence>
<dbReference type="Proteomes" id="UP000184016">
    <property type="component" value="Unassembled WGS sequence"/>
</dbReference>
<dbReference type="GO" id="GO:0046872">
    <property type="term" value="F:metal ion binding"/>
    <property type="evidence" value="ECO:0007669"/>
    <property type="project" value="UniProtKB-KW"/>
</dbReference>
<dbReference type="GO" id="GO:0016491">
    <property type="term" value="F:oxidoreductase activity"/>
    <property type="evidence" value="ECO:0007669"/>
    <property type="project" value="UniProtKB-KW"/>
</dbReference>
<evidence type="ECO:0000256" key="3">
    <source>
        <dbReference type="ARBA" id="ARBA00023002"/>
    </source>
</evidence>
<dbReference type="GO" id="GO:0051539">
    <property type="term" value="F:4 iron, 4 sulfur cluster binding"/>
    <property type="evidence" value="ECO:0007669"/>
    <property type="project" value="UniProtKB-KW"/>
</dbReference>
<name>A0A1M6V8X9_9BACL</name>
<dbReference type="EMBL" id="FRAF01000022">
    <property type="protein sequence ID" value="SHK77831.1"/>
    <property type="molecule type" value="Genomic_DNA"/>
</dbReference>
<organism evidence="6 7">
    <name type="scientific">Alicyclobacillus tolerans</name>
    <dbReference type="NCBI Taxonomy" id="90970"/>
    <lineage>
        <taxon>Bacteria</taxon>
        <taxon>Bacillati</taxon>
        <taxon>Bacillota</taxon>
        <taxon>Bacilli</taxon>
        <taxon>Bacillales</taxon>
        <taxon>Alicyclobacillaceae</taxon>
        <taxon>Alicyclobacillus</taxon>
    </lineage>
</organism>
<dbReference type="RefSeq" id="WP_072874841.1">
    <property type="nucleotide sequence ID" value="NZ_FRAF01000022.1"/>
</dbReference>
<evidence type="ECO:0000256" key="1">
    <source>
        <dbReference type="ARBA" id="ARBA00022485"/>
    </source>
</evidence>
<evidence type="ECO:0000256" key="4">
    <source>
        <dbReference type="ARBA" id="ARBA00023004"/>
    </source>
</evidence>
<dbReference type="AlphaFoldDB" id="A0A1M6V8X9"/>
<dbReference type="InterPro" id="IPR039650">
    <property type="entry name" value="HdrA-like"/>
</dbReference>
<dbReference type="STRING" id="1830138.SAMN05443507_12238"/>
<keyword evidence="1" id="KW-0004">4Fe-4S</keyword>
<dbReference type="PANTHER" id="PTHR43498:SF1">
    <property type="entry name" value="COB--COM HETERODISULFIDE REDUCTASE IRON-SULFUR SUBUNIT A"/>
    <property type="match status" value="1"/>
</dbReference>
<dbReference type="Gene3D" id="3.50.50.60">
    <property type="entry name" value="FAD/NAD(P)-binding domain"/>
    <property type="match status" value="1"/>
</dbReference>
<accession>A0A1M6V8X9</accession>
<keyword evidence="3" id="KW-0560">Oxidoreductase</keyword>
<evidence type="ECO:0000313" key="7">
    <source>
        <dbReference type="Proteomes" id="UP000184016"/>
    </source>
</evidence>